<evidence type="ECO:0000313" key="1">
    <source>
        <dbReference type="EMBL" id="WAX58971.1"/>
    </source>
</evidence>
<evidence type="ECO:0000313" key="2">
    <source>
        <dbReference type="Proteomes" id="UP001164693"/>
    </source>
</evidence>
<dbReference type="Proteomes" id="UP001164693">
    <property type="component" value="Chromosome"/>
</dbReference>
<proteinExistence type="predicted"/>
<dbReference type="RefSeq" id="WP_269445510.1">
    <property type="nucleotide sequence ID" value="NZ_CP097463.1"/>
</dbReference>
<name>A0ABY7K773_9ACTN</name>
<accession>A0ABY7K773</accession>
<organism evidence="1 2">
    <name type="scientific">Jatrophihabitans cynanchi</name>
    <dbReference type="NCBI Taxonomy" id="2944128"/>
    <lineage>
        <taxon>Bacteria</taxon>
        <taxon>Bacillati</taxon>
        <taxon>Actinomycetota</taxon>
        <taxon>Actinomycetes</taxon>
        <taxon>Jatrophihabitantales</taxon>
        <taxon>Jatrophihabitantaceae</taxon>
        <taxon>Jatrophihabitans</taxon>
    </lineage>
</organism>
<protein>
    <submittedName>
        <fullName evidence="1">Uncharacterized protein</fullName>
    </submittedName>
</protein>
<keyword evidence="2" id="KW-1185">Reference proteome</keyword>
<gene>
    <name evidence="1" type="ORF">M6B22_09485</name>
</gene>
<reference evidence="1" key="1">
    <citation type="submission" date="2022-05" db="EMBL/GenBank/DDBJ databases">
        <title>Jatrophihabitans sp. SB3-54 whole genome sequence.</title>
        <authorList>
            <person name="Suh M.K."/>
            <person name="Eom M.K."/>
            <person name="Kim J.S."/>
            <person name="Kim H.S."/>
            <person name="Do H.E."/>
            <person name="Shin Y.K."/>
            <person name="Lee J.-S."/>
        </authorList>
    </citation>
    <scope>NUCLEOTIDE SEQUENCE</scope>
    <source>
        <strain evidence="1">SB3-54</strain>
    </source>
</reference>
<dbReference type="EMBL" id="CP097463">
    <property type="protein sequence ID" value="WAX58971.1"/>
    <property type="molecule type" value="Genomic_DNA"/>
</dbReference>
<sequence>MQIGRHSRILCGRRGRTSTDRYQRLHIEDAREGRNMTLTNTQISLRAATEVMTPEALARLQPTRLSFTRALVNRMAREAWRIDRTEWAMDEHGNGRAQYRVRIGTHTFSFVIISNEPTMEARSPRIIGGAWDMLGALIDGDATDEQVEATRREIGKLYAGRAAPDTLVWCRANRSLRAFDLAVDALAEGRQPDLGTLATIGYLFRNTGLDANGTFGTRSFLAYPDDHPLRTPYFPQMLCAYLAREFSFDLADHIAAARNPDASRLAPELKAYLGLGNGSGLGLVLWVHNHPHLLEAWLGLREQALAQARSLDPEQFTALRPRLAALLERTVTYFEQDCMVYEQFADSRSVATDLRRARAELDAVPDTDRPVEAYRSRLAESVCAAAQESVNSLLIECLGEQIDTLLDGAIASELAAADPGWPVAELAAVLRDEYAWALAIDLAAPGALNQVWYKSRDAEEPRRGPVDEVPPQTVDLALALPVLLQRLNALLATTTAVTVGEFVAEHPDLRWIIERMQSLAGRRYHTPHANVHDDAFVPAHLIRLMNVAIYGIDKTRDHLGRNLRGLMFHGAPTREHLADADSDWFWPVLPPGTEAAR</sequence>